<keyword evidence="6" id="KW-0808">Transferase</keyword>
<dbReference type="AlphaFoldDB" id="A0A7C3ZJF2"/>
<dbReference type="SUPFAM" id="SSF53383">
    <property type="entry name" value="PLP-dependent transferases"/>
    <property type="match status" value="1"/>
</dbReference>
<keyword evidence="6" id="KW-0032">Aminotransferase</keyword>
<dbReference type="Pfam" id="PF00266">
    <property type="entry name" value="Aminotran_5"/>
    <property type="match status" value="1"/>
</dbReference>
<feature type="domain" description="Aminotransferase class V" evidence="5">
    <location>
        <begin position="59"/>
        <end position="379"/>
    </location>
</feature>
<dbReference type="PROSITE" id="PS00595">
    <property type="entry name" value="AA_TRANSFER_CLASS_5"/>
    <property type="match status" value="1"/>
</dbReference>
<evidence type="ECO:0000256" key="3">
    <source>
        <dbReference type="RuleBase" id="RU004075"/>
    </source>
</evidence>
<dbReference type="Gene3D" id="3.40.640.10">
    <property type="entry name" value="Type I PLP-dependent aspartate aminotransferase-like (Major domain)"/>
    <property type="match status" value="1"/>
</dbReference>
<sequence length="400" mass="44719">MPDHIDLSTYRQQFPALNNKLYFNYGGQGVMPRVAEAAIIQSYEYLQQIGPFSGEGDAWITRECAKTRACIASELGVKAENIALTESTTFGCNIPLWGIDWQPGDHLLLSDCEHQGVVAAVAEISRRFQVEVSMCKFWGLTSDADFLATISSHLRPTTRLIVLSHVLWNTGQLLPLADIVQLCRQYPSHHPVRILVDAAQSVGVLPLNLAEIGVDFYAFTGHKWWCGPEGVGAVYIHPEAMADLHPVFIGWRGVVVTETGEIVGFKADARRFEVATSAYPIYAGWRESVNLHHEWGSPSDRYHRIRHLSQYLWQKLAQLSGIQCLLSTPPESGLISFQIDQKYLQAGATHTALVKSLESQNIMLRTIRYPDCARACVHYFTLESEIDQLVEAIKTILPSL</sequence>
<reference evidence="6" key="1">
    <citation type="journal article" date="2020" name="mSystems">
        <title>Genome- and Community-Level Interaction Insights into Carbon Utilization and Element Cycling Functions of Hydrothermarchaeota in Hydrothermal Sediment.</title>
        <authorList>
            <person name="Zhou Z."/>
            <person name="Liu Y."/>
            <person name="Xu W."/>
            <person name="Pan J."/>
            <person name="Luo Z.H."/>
            <person name="Li M."/>
        </authorList>
    </citation>
    <scope>NUCLEOTIDE SEQUENCE [LARGE SCALE GENOMIC DNA]</scope>
    <source>
        <strain evidence="6">SpSt-374</strain>
    </source>
</reference>
<dbReference type="Gene3D" id="3.90.1150.10">
    <property type="entry name" value="Aspartate Aminotransferase, domain 1"/>
    <property type="match status" value="1"/>
</dbReference>
<evidence type="ECO:0000313" key="6">
    <source>
        <dbReference type="EMBL" id="HGG00683.1"/>
    </source>
</evidence>
<accession>A0A7C3ZJF2</accession>
<comment type="cofactor">
    <cofactor evidence="1 4">
        <name>pyridoxal 5'-phosphate</name>
        <dbReference type="ChEBI" id="CHEBI:597326"/>
    </cofactor>
</comment>
<dbReference type="PANTHER" id="PTHR43586">
    <property type="entry name" value="CYSTEINE DESULFURASE"/>
    <property type="match status" value="1"/>
</dbReference>
<dbReference type="InterPro" id="IPR000192">
    <property type="entry name" value="Aminotrans_V_dom"/>
</dbReference>
<keyword evidence="2" id="KW-0663">Pyridoxal phosphate</keyword>
<evidence type="ECO:0000256" key="2">
    <source>
        <dbReference type="ARBA" id="ARBA00022898"/>
    </source>
</evidence>
<comment type="similarity">
    <text evidence="3">Belongs to the class-V pyridoxal-phosphate-dependent aminotransferase family.</text>
</comment>
<dbReference type="InterPro" id="IPR015422">
    <property type="entry name" value="PyrdxlP-dep_Trfase_small"/>
</dbReference>
<proteinExistence type="inferred from homology"/>
<dbReference type="PANTHER" id="PTHR43586:SF4">
    <property type="entry name" value="ISOPENICILLIN N EPIMERASE"/>
    <property type="match status" value="1"/>
</dbReference>
<dbReference type="EMBL" id="DSPX01000083">
    <property type="protein sequence ID" value="HGG00683.1"/>
    <property type="molecule type" value="Genomic_DNA"/>
</dbReference>
<evidence type="ECO:0000256" key="1">
    <source>
        <dbReference type="ARBA" id="ARBA00001933"/>
    </source>
</evidence>
<evidence type="ECO:0000256" key="4">
    <source>
        <dbReference type="RuleBase" id="RU004504"/>
    </source>
</evidence>
<protein>
    <submittedName>
        <fullName evidence="6">Aminotransferase class V-fold PLP-dependent enzyme</fullName>
    </submittedName>
</protein>
<evidence type="ECO:0000259" key="5">
    <source>
        <dbReference type="Pfam" id="PF00266"/>
    </source>
</evidence>
<name>A0A7C3ZJF2_9CYAN</name>
<comment type="caution">
    <text evidence="6">The sequence shown here is derived from an EMBL/GenBank/DDBJ whole genome shotgun (WGS) entry which is preliminary data.</text>
</comment>
<gene>
    <name evidence="6" type="ORF">ENR15_08550</name>
</gene>
<dbReference type="InterPro" id="IPR015421">
    <property type="entry name" value="PyrdxlP-dep_Trfase_major"/>
</dbReference>
<dbReference type="InterPro" id="IPR015424">
    <property type="entry name" value="PyrdxlP-dep_Trfase"/>
</dbReference>
<dbReference type="GO" id="GO:0008483">
    <property type="term" value="F:transaminase activity"/>
    <property type="evidence" value="ECO:0007669"/>
    <property type="project" value="UniProtKB-KW"/>
</dbReference>
<organism evidence="6">
    <name type="scientific">Planktothricoides sp. SpSt-374</name>
    <dbReference type="NCBI Taxonomy" id="2282167"/>
    <lineage>
        <taxon>Bacteria</taxon>
        <taxon>Bacillati</taxon>
        <taxon>Cyanobacteriota</taxon>
        <taxon>Cyanophyceae</taxon>
        <taxon>Oscillatoriophycideae</taxon>
        <taxon>Oscillatoriales</taxon>
        <taxon>Oscillatoriaceae</taxon>
        <taxon>Planktothricoides</taxon>
    </lineage>
</organism>
<dbReference type="InterPro" id="IPR020578">
    <property type="entry name" value="Aminotrans_V_PyrdxlP_BS"/>
</dbReference>